<dbReference type="SUPFAM" id="SSF56112">
    <property type="entry name" value="Protein kinase-like (PK-like)"/>
    <property type="match status" value="1"/>
</dbReference>
<organism evidence="2 3">
    <name type="scientific">Agrilus planipennis</name>
    <name type="common">Emerald ash borer</name>
    <name type="synonym">Agrilus marcopoli</name>
    <dbReference type="NCBI Taxonomy" id="224129"/>
    <lineage>
        <taxon>Eukaryota</taxon>
        <taxon>Metazoa</taxon>
        <taxon>Ecdysozoa</taxon>
        <taxon>Arthropoda</taxon>
        <taxon>Hexapoda</taxon>
        <taxon>Insecta</taxon>
        <taxon>Pterygota</taxon>
        <taxon>Neoptera</taxon>
        <taxon>Endopterygota</taxon>
        <taxon>Coleoptera</taxon>
        <taxon>Polyphaga</taxon>
        <taxon>Elateriformia</taxon>
        <taxon>Buprestoidea</taxon>
        <taxon>Buprestidae</taxon>
        <taxon>Agrilinae</taxon>
        <taxon>Agrilus</taxon>
    </lineage>
</organism>
<proteinExistence type="predicted"/>
<dbReference type="OrthoDB" id="191037at2759"/>
<reference evidence="3" key="1">
    <citation type="submission" date="2025-08" db="UniProtKB">
        <authorList>
            <consortium name="RefSeq"/>
        </authorList>
    </citation>
    <scope>IDENTIFICATION</scope>
    <source>
        <tissue evidence="3">Entire body</tissue>
    </source>
</reference>
<dbReference type="Pfam" id="PF02958">
    <property type="entry name" value="EcKL"/>
    <property type="match status" value="1"/>
</dbReference>
<evidence type="ECO:0000313" key="3">
    <source>
        <dbReference type="RefSeq" id="XP_018321103.1"/>
    </source>
</evidence>
<protein>
    <submittedName>
        <fullName evidence="3">Uncharacterized protein LOC108734168</fullName>
    </submittedName>
</protein>
<gene>
    <name evidence="3" type="primary">LOC108734168</name>
</gene>
<dbReference type="Gene3D" id="3.90.1200.10">
    <property type="match status" value="1"/>
</dbReference>
<evidence type="ECO:0000313" key="2">
    <source>
        <dbReference type="Proteomes" id="UP000192223"/>
    </source>
</evidence>
<dbReference type="InParanoid" id="A0A1W4WLV4"/>
<feature type="domain" description="CHK kinase-like" evidence="1">
    <location>
        <begin position="136"/>
        <end position="330"/>
    </location>
</feature>
<dbReference type="GeneID" id="108734168"/>
<accession>A0A1W4WLV4</accession>
<sequence length="410" mass="47165">MKKYTINDLENVLDPILKKNKKLVSYDAVPFTSAGENFGSLMLGLTLVLKDIKTNKEEKVDAVAKMIPTNELIREIFNVNVSFRKEVAMYTDVIQEIKSFLKETGCERDIPYIAEYYGSRISLNPNAAEVDFDAVLILENLKTKGYVTLNRFNGFDLDTTKIILKNLALFHAVPLAYKLQKPRKFKEVLMPHMGPGMDSLKEREIFGKNLFTEQVEHAASLNPRCAELKSKLIEIAESPDLLFFDSNCDFEDPFGTLCHIDLWINNILIKYEEQKPINAKFVDFQVMCFASLARDVVFFLFTSVSPSVLREHFDQLLRDYHSEFSEILKSLGCDTTQYSFDRFQKELAKVAKLTEIAHSCRWLQPILAEEGALPALEDFKDDSLEDYKGSETYNKRLVDNILLFDKLHWI</sequence>
<dbReference type="InterPro" id="IPR011009">
    <property type="entry name" value="Kinase-like_dom_sf"/>
</dbReference>
<dbReference type="InterPro" id="IPR004119">
    <property type="entry name" value="EcKL"/>
</dbReference>
<dbReference type="SMART" id="SM00587">
    <property type="entry name" value="CHK"/>
    <property type="match status" value="1"/>
</dbReference>
<dbReference type="RefSeq" id="XP_018321103.1">
    <property type="nucleotide sequence ID" value="XM_018465601.1"/>
</dbReference>
<keyword evidence="2" id="KW-1185">Reference proteome</keyword>
<dbReference type="InterPro" id="IPR015897">
    <property type="entry name" value="CHK_kinase-like"/>
</dbReference>
<dbReference type="PANTHER" id="PTHR11012:SF55">
    <property type="entry name" value="BHLH DOMAIN-CONTAINING PROTEIN"/>
    <property type="match status" value="1"/>
</dbReference>
<name>A0A1W4WLV4_AGRPL</name>
<dbReference type="AlphaFoldDB" id="A0A1W4WLV4"/>
<evidence type="ECO:0000259" key="1">
    <source>
        <dbReference type="SMART" id="SM00587"/>
    </source>
</evidence>
<dbReference type="Proteomes" id="UP000192223">
    <property type="component" value="Unplaced"/>
</dbReference>
<dbReference type="KEGG" id="apln:108734168"/>
<dbReference type="PANTHER" id="PTHR11012">
    <property type="entry name" value="PROTEIN KINASE-LIKE DOMAIN-CONTAINING"/>
    <property type="match status" value="1"/>
</dbReference>